<reference evidence="1" key="1">
    <citation type="submission" date="2025-08" db="UniProtKB">
        <authorList>
            <consortium name="Ensembl"/>
        </authorList>
    </citation>
    <scope>IDENTIFICATION</scope>
</reference>
<organism evidence="1 2">
    <name type="scientific">Amphilophus citrinellus</name>
    <name type="common">Midas cichlid</name>
    <name type="synonym">Cichlasoma citrinellum</name>
    <dbReference type="NCBI Taxonomy" id="61819"/>
    <lineage>
        <taxon>Eukaryota</taxon>
        <taxon>Metazoa</taxon>
        <taxon>Chordata</taxon>
        <taxon>Craniata</taxon>
        <taxon>Vertebrata</taxon>
        <taxon>Euteleostomi</taxon>
        <taxon>Actinopterygii</taxon>
        <taxon>Neopterygii</taxon>
        <taxon>Teleostei</taxon>
        <taxon>Neoteleostei</taxon>
        <taxon>Acanthomorphata</taxon>
        <taxon>Ovalentaria</taxon>
        <taxon>Cichlomorphae</taxon>
        <taxon>Cichliformes</taxon>
        <taxon>Cichlidae</taxon>
        <taxon>New World cichlids</taxon>
        <taxon>Cichlasomatinae</taxon>
        <taxon>Heroini</taxon>
        <taxon>Amphilophus</taxon>
    </lineage>
</organism>
<evidence type="ECO:0000313" key="1">
    <source>
        <dbReference type="Ensembl" id="ENSACIP00000014920.1"/>
    </source>
</evidence>
<dbReference type="Ensembl" id="ENSACIT00000015323.1">
    <property type="protein sequence ID" value="ENSACIP00000014920.1"/>
    <property type="gene ID" value="ENSACIG00000011603.1"/>
</dbReference>
<reference evidence="1" key="2">
    <citation type="submission" date="2025-09" db="UniProtKB">
        <authorList>
            <consortium name="Ensembl"/>
        </authorList>
    </citation>
    <scope>IDENTIFICATION</scope>
</reference>
<dbReference type="Proteomes" id="UP000261340">
    <property type="component" value="Unplaced"/>
</dbReference>
<proteinExistence type="predicted"/>
<sequence length="142" mass="16152">MMFRNNPGTIKTQFCHELETAGIPTSMKKTLIINHLLQASLKFTAAHMDEPNTFWRKVLWSFETKIELFDLNNKRSVWKSKDGGGSIRLWVFTVRVAGNQPILTNSINSTKKSGQISSQNDARSLLVATKSVWLKCKLVRDI</sequence>
<dbReference type="GeneTree" id="ENSGT01030000236804"/>
<dbReference type="AlphaFoldDB" id="A0A3Q0S3A2"/>
<dbReference type="GO" id="GO:0003676">
    <property type="term" value="F:nucleic acid binding"/>
    <property type="evidence" value="ECO:0007669"/>
    <property type="project" value="InterPro"/>
</dbReference>
<dbReference type="InterPro" id="IPR036397">
    <property type="entry name" value="RNaseH_sf"/>
</dbReference>
<evidence type="ECO:0000313" key="2">
    <source>
        <dbReference type="Proteomes" id="UP000261340"/>
    </source>
</evidence>
<accession>A0A3Q0S3A2</accession>
<protein>
    <submittedName>
        <fullName evidence="1">Uncharacterized protein</fullName>
    </submittedName>
</protein>
<dbReference type="Gene3D" id="3.30.420.10">
    <property type="entry name" value="Ribonuclease H-like superfamily/Ribonuclease H"/>
    <property type="match status" value="1"/>
</dbReference>
<keyword evidence="2" id="KW-1185">Reference proteome</keyword>
<name>A0A3Q0S3A2_AMPCI</name>
<dbReference type="STRING" id="61819.ENSACIP00000014920"/>
<dbReference type="OMA" id="DEPNTFW"/>